<evidence type="ECO:0000313" key="13">
    <source>
        <dbReference type="Proteomes" id="UP001162640"/>
    </source>
</evidence>
<dbReference type="InterPro" id="IPR013094">
    <property type="entry name" value="AB_hydrolase_3"/>
</dbReference>
<feature type="transmembrane region" description="Helical" evidence="10">
    <location>
        <begin position="218"/>
        <end position="240"/>
    </location>
</feature>
<feature type="transmembrane region" description="Helical" evidence="10">
    <location>
        <begin position="389"/>
        <end position="411"/>
    </location>
</feature>
<proteinExistence type="inferred from homology"/>
<feature type="transmembrane region" description="Helical" evidence="10">
    <location>
        <begin position="290"/>
        <end position="311"/>
    </location>
</feature>
<keyword evidence="5 10" id="KW-0812">Transmembrane</keyword>
<accession>A0A9W7E2R5</accession>
<dbReference type="Pfam" id="PF08627">
    <property type="entry name" value="CRT-like"/>
    <property type="match status" value="1"/>
</dbReference>
<feature type="transmembrane region" description="Helical" evidence="10">
    <location>
        <begin position="260"/>
        <end position="278"/>
    </location>
</feature>
<keyword evidence="6" id="KW-0378">Hydrolase</keyword>
<gene>
    <name evidence="12" type="ORF">TL16_g04315</name>
</gene>
<dbReference type="GO" id="GO:0016787">
    <property type="term" value="F:hydrolase activity"/>
    <property type="evidence" value="ECO:0007669"/>
    <property type="project" value="UniProtKB-KW"/>
</dbReference>
<evidence type="ECO:0000259" key="11">
    <source>
        <dbReference type="Pfam" id="PF07859"/>
    </source>
</evidence>
<dbReference type="Proteomes" id="UP001162640">
    <property type="component" value="Unassembled WGS sequence"/>
</dbReference>
<comment type="subcellular location">
    <subcellularLocation>
        <location evidence="1">Membrane</location>
        <topology evidence="1">Multi-pass membrane protein</topology>
    </subcellularLocation>
</comment>
<comment type="caution">
    <text evidence="12">The sequence shown here is derived from an EMBL/GenBank/DDBJ whole genome shotgun (WGS) entry which is preliminary data.</text>
</comment>
<evidence type="ECO:0000256" key="9">
    <source>
        <dbReference type="SAM" id="MobiDB-lite"/>
    </source>
</evidence>
<feature type="transmembrane region" description="Helical" evidence="10">
    <location>
        <begin position="189"/>
        <end position="211"/>
    </location>
</feature>
<comment type="similarity">
    <text evidence="2">Belongs to the CRT-like transporter family.</text>
</comment>
<organism evidence="12 13">
    <name type="scientific">Triparma laevis f. inornata</name>
    <dbReference type="NCBI Taxonomy" id="1714386"/>
    <lineage>
        <taxon>Eukaryota</taxon>
        <taxon>Sar</taxon>
        <taxon>Stramenopiles</taxon>
        <taxon>Ochrophyta</taxon>
        <taxon>Bolidophyceae</taxon>
        <taxon>Parmales</taxon>
        <taxon>Triparmaceae</taxon>
        <taxon>Triparma</taxon>
    </lineage>
</organism>
<evidence type="ECO:0000256" key="8">
    <source>
        <dbReference type="ARBA" id="ARBA00023136"/>
    </source>
</evidence>
<evidence type="ECO:0000256" key="1">
    <source>
        <dbReference type="ARBA" id="ARBA00004141"/>
    </source>
</evidence>
<sequence length="853" mass="94623">MDEPLLVATNPNPGGGMPDAAPPPAFKTPQQHLNPDADCPPSDRPITGREANQNPPARDSASTEKTPKATVAIVFLLFVVLRAMDRVFNKRVQDRMVNYQLMYMNVLWPIGVQVMTVFMCWIYVEQQNAAAVKAGLPKPYDYSFFLPGARFASKRSPDGKYPQWRLGLFSFWDEVNAVFTSLPGPYINLTMQSILTNLNVVWTVGISIFYLKATYFQAHYAGCIIIILSGLVAVTVELQSGTGLNSYTSATGEEESTSPLWYIIFILGTIPAGISNCYKEKVLKTDDLDIMYAVLWSGYWQIIWGFVMFPINWIRMPEPAVYNAPGDTWKYVQDTWTCFKGVAPDPINTQDLACESAGGSAAVWFMVYLVFNVAFNVLMLWLTKKMSATWATIGTVLCLDLTSLFSMSKLLMGDEATPVTLEQYFGLFLAGVGMWVYNLEDEDETHWEAMRREQEQEARGDQDPPLLHGDADDDFFSNGDAPKCCCFEWFISLVRCLLAPLAWIKCILVAMVQCVTWSCPSPNEWDFVIYLLRFVAYAVSTAGVRDSTLQSVVDLSTIAGPILNLWLGKNVSRCSVSSTLNPSATLGGRGEWLWPQGTGRNKDTCPPLPSTFPKVMLYIHGGAFVLCNSVTHRVITYELCRRTNLPICVPLYSRPPHARFPVALDQMTDIYESMCSYYGASNVILVGDSAGGNLCLTTALNAFQKGLPPPGKMALLSPWVDLTKESEEQPSMTENAPTDYLPVSLISRFSANYLPDATTAEDPLISPLYADAVLLQSSCPNVFLCYGTGEELLDQNRALAQKLLPTVTLELEEMPHVSPLFSTPVYGSDAAVDENCNPQPCYGLNKIVEFINK</sequence>
<keyword evidence="7 10" id="KW-1133">Transmembrane helix</keyword>
<dbReference type="PROSITE" id="PS01173">
    <property type="entry name" value="LIPASE_GDXG_HIS"/>
    <property type="match status" value="1"/>
</dbReference>
<dbReference type="InterPro" id="IPR029058">
    <property type="entry name" value="AB_hydrolase_fold"/>
</dbReference>
<dbReference type="Gene3D" id="3.40.50.1820">
    <property type="entry name" value="alpha/beta hydrolase"/>
    <property type="match status" value="1"/>
</dbReference>
<dbReference type="GO" id="GO:0016020">
    <property type="term" value="C:membrane"/>
    <property type="evidence" value="ECO:0007669"/>
    <property type="project" value="UniProtKB-SubCell"/>
</dbReference>
<comment type="similarity">
    <text evidence="3">Belongs to the 'GDXG' lipolytic enzyme family.</text>
</comment>
<dbReference type="EMBL" id="BLQM01000118">
    <property type="protein sequence ID" value="GMH65929.1"/>
    <property type="molecule type" value="Genomic_DNA"/>
</dbReference>
<evidence type="ECO:0000256" key="4">
    <source>
        <dbReference type="ARBA" id="ARBA00022448"/>
    </source>
</evidence>
<evidence type="ECO:0000256" key="2">
    <source>
        <dbReference type="ARBA" id="ARBA00006690"/>
    </source>
</evidence>
<keyword evidence="8 10" id="KW-0472">Membrane</keyword>
<dbReference type="PANTHER" id="PTHR48081:SF8">
    <property type="entry name" value="ALPHA_BETA HYDROLASE FOLD-3 DOMAIN-CONTAINING PROTEIN-RELATED"/>
    <property type="match status" value="1"/>
</dbReference>
<protein>
    <recommendedName>
        <fullName evidence="11">Alpha/beta hydrolase fold-3 domain-containing protein</fullName>
    </recommendedName>
</protein>
<reference evidence="13" key="1">
    <citation type="journal article" date="2023" name="Commun. Biol.">
        <title>Genome analysis of Parmales, the sister group of diatoms, reveals the evolutionary specialization of diatoms from phago-mixotrophs to photoautotrophs.</title>
        <authorList>
            <person name="Ban H."/>
            <person name="Sato S."/>
            <person name="Yoshikawa S."/>
            <person name="Yamada K."/>
            <person name="Nakamura Y."/>
            <person name="Ichinomiya M."/>
            <person name="Sato N."/>
            <person name="Blanc-Mathieu R."/>
            <person name="Endo H."/>
            <person name="Kuwata A."/>
            <person name="Ogata H."/>
        </authorList>
    </citation>
    <scope>NUCLEOTIDE SEQUENCE [LARGE SCALE GENOMIC DNA]</scope>
</reference>
<dbReference type="SUPFAM" id="SSF53474">
    <property type="entry name" value="alpha/beta-Hydrolases"/>
    <property type="match status" value="1"/>
</dbReference>
<dbReference type="InterPro" id="IPR013936">
    <property type="entry name" value="CRT-like"/>
</dbReference>
<dbReference type="Pfam" id="PF07859">
    <property type="entry name" value="Abhydrolase_3"/>
    <property type="match status" value="1"/>
</dbReference>
<name>A0A9W7E2R5_9STRA</name>
<evidence type="ECO:0000256" key="6">
    <source>
        <dbReference type="ARBA" id="ARBA00022801"/>
    </source>
</evidence>
<evidence type="ECO:0000256" key="7">
    <source>
        <dbReference type="ARBA" id="ARBA00022989"/>
    </source>
</evidence>
<feature type="domain" description="Alpha/beta hydrolase fold-3" evidence="11">
    <location>
        <begin position="616"/>
        <end position="816"/>
    </location>
</feature>
<evidence type="ECO:0000313" key="12">
    <source>
        <dbReference type="EMBL" id="GMH65929.1"/>
    </source>
</evidence>
<dbReference type="InterPro" id="IPR002168">
    <property type="entry name" value="Lipase_GDXG_HIS_AS"/>
</dbReference>
<evidence type="ECO:0000256" key="3">
    <source>
        <dbReference type="ARBA" id="ARBA00010515"/>
    </source>
</evidence>
<feature type="region of interest" description="Disordered" evidence="9">
    <location>
        <begin position="1"/>
        <end position="65"/>
    </location>
</feature>
<dbReference type="PANTHER" id="PTHR48081">
    <property type="entry name" value="AB HYDROLASE SUPERFAMILY PROTEIN C4A8.06C"/>
    <property type="match status" value="1"/>
</dbReference>
<keyword evidence="4" id="KW-0813">Transport</keyword>
<evidence type="ECO:0000256" key="5">
    <source>
        <dbReference type="ARBA" id="ARBA00022692"/>
    </source>
</evidence>
<dbReference type="AlphaFoldDB" id="A0A9W7E2R5"/>
<feature type="transmembrane region" description="Helical" evidence="10">
    <location>
        <begin position="69"/>
        <end position="85"/>
    </location>
</feature>
<dbReference type="InterPro" id="IPR050300">
    <property type="entry name" value="GDXG_lipolytic_enzyme"/>
</dbReference>
<evidence type="ECO:0000256" key="10">
    <source>
        <dbReference type="SAM" id="Phobius"/>
    </source>
</evidence>
<feature type="transmembrane region" description="Helical" evidence="10">
    <location>
        <begin position="361"/>
        <end position="382"/>
    </location>
</feature>
<feature type="transmembrane region" description="Helical" evidence="10">
    <location>
        <begin position="106"/>
        <end position="124"/>
    </location>
</feature>